<dbReference type="PANTHER" id="PTHR43818:SF11">
    <property type="entry name" value="BCDNA.GH03377"/>
    <property type="match status" value="1"/>
</dbReference>
<evidence type="ECO:0000259" key="3">
    <source>
        <dbReference type="Pfam" id="PF22725"/>
    </source>
</evidence>
<evidence type="ECO:0000256" key="1">
    <source>
        <dbReference type="ARBA" id="ARBA00023002"/>
    </source>
</evidence>
<dbReference type="Pfam" id="PF01408">
    <property type="entry name" value="GFO_IDH_MocA"/>
    <property type="match status" value="1"/>
</dbReference>
<keyword evidence="5" id="KW-1185">Reference proteome</keyword>
<dbReference type="SUPFAM" id="SSF51735">
    <property type="entry name" value="NAD(P)-binding Rossmann-fold domains"/>
    <property type="match status" value="1"/>
</dbReference>
<proteinExistence type="predicted"/>
<dbReference type="Pfam" id="PF22725">
    <property type="entry name" value="GFO_IDH_MocA_C3"/>
    <property type="match status" value="1"/>
</dbReference>
<feature type="domain" description="GFO/IDH/MocA-like oxidoreductase" evidence="3">
    <location>
        <begin position="147"/>
        <end position="270"/>
    </location>
</feature>
<dbReference type="InterPro" id="IPR050463">
    <property type="entry name" value="Gfo/Idh/MocA_oxidrdct_glycsds"/>
</dbReference>
<dbReference type="GO" id="GO:0000166">
    <property type="term" value="F:nucleotide binding"/>
    <property type="evidence" value="ECO:0007669"/>
    <property type="project" value="InterPro"/>
</dbReference>
<gene>
    <name evidence="4" type="ORF">B1R32_11737</name>
</gene>
<comment type="caution">
    <text evidence="4">The sequence shown here is derived from an EMBL/GenBank/DDBJ whole genome shotgun (WGS) entry which is preliminary data.</text>
</comment>
<dbReference type="Gene3D" id="3.30.360.10">
    <property type="entry name" value="Dihydrodipicolinate Reductase, domain 2"/>
    <property type="match status" value="1"/>
</dbReference>
<dbReference type="InterPro" id="IPR036291">
    <property type="entry name" value="NAD(P)-bd_dom_sf"/>
</dbReference>
<name>A0A2S8SQC7_9BACT</name>
<protein>
    <submittedName>
        <fullName evidence="4">Putative dehydrogenase</fullName>
    </submittedName>
</protein>
<reference evidence="4 5" key="1">
    <citation type="journal article" date="2018" name="Syst. Appl. Microbiol.">
        <title>Abditibacterium utsteinense sp. nov., the first cultivated member of candidate phylum FBP, isolated from ice-free Antarctic soil samples.</title>
        <authorList>
            <person name="Tahon G."/>
            <person name="Tytgat B."/>
            <person name="Lebbe L."/>
            <person name="Carlier A."/>
            <person name="Willems A."/>
        </authorList>
    </citation>
    <scope>NUCLEOTIDE SEQUENCE [LARGE SCALE GENOMIC DNA]</scope>
    <source>
        <strain evidence="4 5">LMG 29911</strain>
    </source>
</reference>
<dbReference type="AlphaFoldDB" id="A0A2S8SQC7"/>
<dbReference type="InParanoid" id="A0A2S8SQC7"/>
<sequence>MSEKEFSKPQQKPVGAAIFGAGWVAGEHAKAYQNCARTQLVAVGSRSLESAQNCAKLAGAPDAFCTTSFEEILARPDVDLISITTPPRFHAELCVRAARAGKHLCIEKPLALDWKSCQEIEKAIAQSQVKSVVSFVLHWNPSLLITKNLIERGAVGTPTYIEVDYWHGQQKWYPQYPWSVTKEGGGSSLLSAGCHALDAMRWFAGIDNEVVEVSAFSTPHRGDNPDWGYDPTLILICKFADGTLGKVASVLDCVMPYEFNVSVLGTKGTIKNNRVWSEELFPGQIDWAEIPTVLPNSGDVTHHPFDGQIENFAAAILDNAPILPDIHDAMKTHQLLFAADESARIGKPIVLADFK</sequence>
<dbReference type="RefSeq" id="WP_106380870.1">
    <property type="nucleotide sequence ID" value="NZ_NIGF01000017.1"/>
</dbReference>
<evidence type="ECO:0000259" key="2">
    <source>
        <dbReference type="Pfam" id="PF01408"/>
    </source>
</evidence>
<dbReference type="InterPro" id="IPR055170">
    <property type="entry name" value="GFO_IDH_MocA-like_dom"/>
</dbReference>
<dbReference type="GO" id="GO:0016491">
    <property type="term" value="F:oxidoreductase activity"/>
    <property type="evidence" value="ECO:0007669"/>
    <property type="project" value="UniProtKB-KW"/>
</dbReference>
<organism evidence="4 5">
    <name type="scientific">Abditibacterium utsteinense</name>
    <dbReference type="NCBI Taxonomy" id="1960156"/>
    <lineage>
        <taxon>Bacteria</taxon>
        <taxon>Pseudomonadati</taxon>
        <taxon>Abditibacteriota</taxon>
        <taxon>Abditibacteriia</taxon>
        <taxon>Abditibacteriales</taxon>
        <taxon>Abditibacteriaceae</taxon>
        <taxon>Abditibacterium</taxon>
    </lineage>
</organism>
<dbReference type="OrthoDB" id="9783105at2"/>
<dbReference type="Gene3D" id="3.40.50.720">
    <property type="entry name" value="NAD(P)-binding Rossmann-like Domain"/>
    <property type="match status" value="1"/>
</dbReference>
<evidence type="ECO:0000313" key="5">
    <source>
        <dbReference type="Proteomes" id="UP000237684"/>
    </source>
</evidence>
<accession>A0A2S8SQC7</accession>
<dbReference type="InterPro" id="IPR000683">
    <property type="entry name" value="Gfo/Idh/MocA-like_OxRdtase_N"/>
</dbReference>
<dbReference type="Proteomes" id="UP000237684">
    <property type="component" value="Unassembled WGS sequence"/>
</dbReference>
<dbReference type="PANTHER" id="PTHR43818">
    <property type="entry name" value="BCDNA.GH03377"/>
    <property type="match status" value="1"/>
</dbReference>
<keyword evidence="1" id="KW-0560">Oxidoreductase</keyword>
<feature type="domain" description="Gfo/Idh/MocA-like oxidoreductase N-terminal" evidence="2">
    <location>
        <begin position="16"/>
        <end position="133"/>
    </location>
</feature>
<dbReference type="EMBL" id="NIGF01000017">
    <property type="protein sequence ID" value="PQV62995.1"/>
    <property type="molecule type" value="Genomic_DNA"/>
</dbReference>
<dbReference type="SUPFAM" id="SSF55347">
    <property type="entry name" value="Glyceraldehyde-3-phosphate dehydrogenase-like, C-terminal domain"/>
    <property type="match status" value="1"/>
</dbReference>
<evidence type="ECO:0000313" key="4">
    <source>
        <dbReference type="EMBL" id="PQV62995.1"/>
    </source>
</evidence>